<dbReference type="GO" id="GO:0005524">
    <property type="term" value="F:ATP binding"/>
    <property type="evidence" value="ECO:0007669"/>
    <property type="project" value="InterPro"/>
</dbReference>
<evidence type="ECO:0000313" key="5">
    <source>
        <dbReference type="EMBL" id="SVD74030.1"/>
    </source>
</evidence>
<dbReference type="EMBL" id="UINC01170134">
    <property type="protein sequence ID" value="SVD74030.1"/>
    <property type="molecule type" value="Genomic_DNA"/>
</dbReference>
<dbReference type="Gene3D" id="1.20.1560.10">
    <property type="entry name" value="ABC transporter type 1, transmembrane domain"/>
    <property type="match status" value="1"/>
</dbReference>
<sequence length="149" mass="17215">MKKRSLLSRFFRRERQIPFSIKSVLSFYLSLMGRYWYLLAFMSIFTLFYSAITALRLGFISIVVDGLPTVEDGSQGQFAKYLIMLWDWGLPQVERTDSNLLVFLGAMICSIGLCAAAFYYLKEMIAQRMVVHMLVDTRKALFRHLAGQS</sequence>
<evidence type="ECO:0000256" key="1">
    <source>
        <dbReference type="ARBA" id="ARBA00022692"/>
    </source>
</evidence>
<name>A0A382XT59_9ZZZZ</name>
<evidence type="ECO:0000256" key="4">
    <source>
        <dbReference type="SAM" id="Phobius"/>
    </source>
</evidence>
<evidence type="ECO:0000256" key="3">
    <source>
        <dbReference type="ARBA" id="ARBA00023136"/>
    </source>
</evidence>
<keyword evidence="3 4" id="KW-0472">Membrane</keyword>
<feature type="transmembrane region" description="Helical" evidence="4">
    <location>
        <begin position="35"/>
        <end position="64"/>
    </location>
</feature>
<dbReference type="SUPFAM" id="SSF90123">
    <property type="entry name" value="ABC transporter transmembrane region"/>
    <property type="match status" value="1"/>
</dbReference>
<keyword evidence="2 4" id="KW-1133">Transmembrane helix</keyword>
<organism evidence="5">
    <name type="scientific">marine metagenome</name>
    <dbReference type="NCBI Taxonomy" id="408172"/>
    <lineage>
        <taxon>unclassified sequences</taxon>
        <taxon>metagenomes</taxon>
        <taxon>ecological metagenomes</taxon>
    </lineage>
</organism>
<protein>
    <submittedName>
        <fullName evidence="5">Uncharacterized protein</fullName>
    </submittedName>
</protein>
<reference evidence="5" key="1">
    <citation type="submission" date="2018-05" db="EMBL/GenBank/DDBJ databases">
        <authorList>
            <person name="Lanie J.A."/>
            <person name="Ng W.-L."/>
            <person name="Kazmierczak K.M."/>
            <person name="Andrzejewski T.M."/>
            <person name="Davidsen T.M."/>
            <person name="Wayne K.J."/>
            <person name="Tettelin H."/>
            <person name="Glass J.I."/>
            <person name="Rusch D."/>
            <person name="Podicherti R."/>
            <person name="Tsui H.-C.T."/>
            <person name="Winkler M.E."/>
        </authorList>
    </citation>
    <scope>NUCLEOTIDE SEQUENCE</scope>
</reference>
<evidence type="ECO:0000256" key="2">
    <source>
        <dbReference type="ARBA" id="ARBA00022989"/>
    </source>
</evidence>
<dbReference type="AlphaFoldDB" id="A0A382XT59"/>
<accession>A0A382XT59</accession>
<feature type="non-terminal residue" evidence="5">
    <location>
        <position position="149"/>
    </location>
</feature>
<proteinExistence type="predicted"/>
<dbReference type="InterPro" id="IPR036640">
    <property type="entry name" value="ABC1_TM_sf"/>
</dbReference>
<gene>
    <name evidence="5" type="ORF">METZ01_LOCUS426884</name>
</gene>
<dbReference type="GO" id="GO:0016020">
    <property type="term" value="C:membrane"/>
    <property type="evidence" value="ECO:0007669"/>
    <property type="project" value="InterPro"/>
</dbReference>
<feature type="transmembrane region" description="Helical" evidence="4">
    <location>
        <begin position="100"/>
        <end position="121"/>
    </location>
</feature>
<keyword evidence="1 4" id="KW-0812">Transmembrane</keyword>